<dbReference type="OrthoDB" id="9867929at2"/>
<accession>A0A4V2SHK7</accession>
<reference evidence="1 2" key="1">
    <citation type="submission" date="2019-03" db="EMBL/GenBank/DDBJ databases">
        <title>Genomic Encyclopedia of Type Strains, Phase IV (KMG-IV): sequencing the most valuable type-strain genomes for metagenomic binning, comparative biology and taxonomic classification.</title>
        <authorList>
            <person name="Goeker M."/>
        </authorList>
    </citation>
    <scope>NUCLEOTIDE SEQUENCE [LARGE SCALE GENOMIC DNA]</scope>
    <source>
        <strain evidence="1 2">DSM 1709</strain>
    </source>
</reference>
<comment type="caution">
    <text evidence="1">The sequence shown here is derived from an EMBL/GenBank/DDBJ whole genome shotgun (WGS) entry which is preliminary data.</text>
</comment>
<protein>
    <submittedName>
        <fullName evidence="1">Uncharacterized protein</fullName>
    </submittedName>
</protein>
<organism evidence="1 2">
    <name type="scientific">Rubrivivax gelatinosus</name>
    <name type="common">Rhodocyclus gelatinosus</name>
    <name type="synonym">Rhodopseudomonas gelatinosa</name>
    <dbReference type="NCBI Taxonomy" id="28068"/>
    <lineage>
        <taxon>Bacteria</taxon>
        <taxon>Pseudomonadati</taxon>
        <taxon>Pseudomonadota</taxon>
        <taxon>Betaproteobacteria</taxon>
        <taxon>Burkholderiales</taxon>
        <taxon>Sphaerotilaceae</taxon>
        <taxon>Rubrivivax</taxon>
    </lineage>
</organism>
<evidence type="ECO:0000313" key="2">
    <source>
        <dbReference type="Proteomes" id="UP000295106"/>
    </source>
</evidence>
<dbReference type="RefSeq" id="WP_132644387.1">
    <property type="nucleotide sequence ID" value="NZ_CP181386.1"/>
</dbReference>
<dbReference type="AlphaFoldDB" id="A0A4V2SHK7"/>
<dbReference type="Proteomes" id="UP000295106">
    <property type="component" value="Unassembled WGS sequence"/>
</dbReference>
<evidence type="ECO:0000313" key="1">
    <source>
        <dbReference type="EMBL" id="TCP05378.1"/>
    </source>
</evidence>
<gene>
    <name evidence="1" type="ORF">EV684_101250</name>
</gene>
<name>A0A4V2SHK7_RUBGE</name>
<dbReference type="GeneID" id="99686979"/>
<dbReference type="EMBL" id="SLXD01000001">
    <property type="protein sequence ID" value="TCP05378.1"/>
    <property type="molecule type" value="Genomic_DNA"/>
</dbReference>
<sequence length="258" mass="28149">MNRECSPPPHPAGATHSRWRPWSWGALLLAVLLQGCANCHDARVLRVEPVGAVSPAVTALQPQPYFLNLQLEPEAEIHLSRCPGEPFGSLCMTVLAPEGRRLQLERAELRYVSEAAPGQAGTLELSEASYQVSCLDKANGERRCSSSEDMPTAGASRVRLYGMAYIGGEHFEVFKYSFAPTSPFVGAADRSGPDFLRLFVKSENWRQYVFVIVGEPFAVADPIVLSLPGLRIDGGLIPLPRVRAAASTEQVCSVRQLM</sequence>
<proteinExistence type="predicted"/>